<dbReference type="InterPro" id="IPR011006">
    <property type="entry name" value="CheY-like_superfamily"/>
</dbReference>
<dbReference type="Proteomes" id="UP001344658">
    <property type="component" value="Unassembled WGS sequence"/>
</dbReference>
<gene>
    <name evidence="6" type="ORF">V2S66_28840</name>
</gene>
<dbReference type="InterPro" id="IPR005561">
    <property type="entry name" value="ANTAR"/>
</dbReference>
<keyword evidence="4" id="KW-0804">Transcription</keyword>
<evidence type="ECO:0000313" key="6">
    <source>
        <dbReference type="EMBL" id="MEE4545964.1"/>
    </source>
</evidence>
<dbReference type="PROSITE" id="PS50921">
    <property type="entry name" value="ANTAR"/>
    <property type="match status" value="1"/>
</dbReference>
<accession>A0ABU7PJF9</accession>
<dbReference type="Gene3D" id="1.10.10.10">
    <property type="entry name" value="Winged helix-like DNA-binding domain superfamily/Winged helix DNA-binding domain"/>
    <property type="match status" value="1"/>
</dbReference>
<organism evidence="6 7">
    <name type="scientific">Actinacidiphila polyblastidii</name>
    <dbReference type="NCBI Taxonomy" id="3110430"/>
    <lineage>
        <taxon>Bacteria</taxon>
        <taxon>Bacillati</taxon>
        <taxon>Actinomycetota</taxon>
        <taxon>Actinomycetes</taxon>
        <taxon>Kitasatosporales</taxon>
        <taxon>Streptomycetaceae</taxon>
        <taxon>Actinacidiphila</taxon>
    </lineage>
</organism>
<name>A0ABU7PJF9_9ACTN</name>
<dbReference type="PIRSF" id="PIRSF036625">
    <property type="entry name" value="GAF_ANTAR"/>
    <property type="match status" value="1"/>
</dbReference>
<dbReference type="InterPro" id="IPR012074">
    <property type="entry name" value="GAF_ANTAR"/>
</dbReference>
<keyword evidence="2" id="KW-0418">Kinase</keyword>
<comment type="caution">
    <text evidence="6">The sequence shown here is derived from an EMBL/GenBank/DDBJ whole genome shotgun (WGS) entry which is preliminary data.</text>
</comment>
<dbReference type="InterPro" id="IPR029016">
    <property type="entry name" value="GAF-like_dom_sf"/>
</dbReference>
<dbReference type="SMART" id="SM01012">
    <property type="entry name" value="ANTAR"/>
    <property type="match status" value="1"/>
</dbReference>
<dbReference type="SUPFAM" id="SSF52172">
    <property type="entry name" value="CheY-like"/>
    <property type="match status" value="1"/>
</dbReference>
<keyword evidence="3" id="KW-0805">Transcription regulation</keyword>
<evidence type="ECO:0000259" key="5">
    <source>
        <dbReference type="PROSITE" id="PS50921"/>
    </source>
</evidence>
<dbReference type="SMART" id="SM00065">
    <property type="entry name" value="GAF"/>
    <property type="match status" value="1"/>
</dbReference>
<keyword evidence="1" id="KW-0808">Transferase</keyword>
<reference evidence="6 7" key="1">
    <citation type="submission" date="2023-12" db="EMBL/GenBank/DDBJ databases">
        <title>Streptomyces sp. V4-01.</title>
        <authorList>
            <person name="Somphong A."/>
            <person name="Phongsopitanun W."/>
        </authorList>
    </citation>
    <scope>NUCLEOTIDE SEQUENCE [LARGE SCALE GENOMIC DNA]</scope>
    <source>
        <strain evidence="6 7">V4-01</strain>
    </source>
</reference>
<dbReference type="Gene3D" id="3.30.450.40">
    <property type="match status" value="1"/>
</dbReference>
<proteinExistence type="predicted"/>
<sequence>MARPLRLMEIFVELADSLIDDFDVIDFLQRLSTRCVELLDISAAGILLVDQHGELQAVAASDEHTRLLELFALQHSEGPCVDCYHSGEARVNIDLTDLDTTEPWARFAVRARQAGFRTTHAVPLRLRDRVVGALNLFHTADVPLSDEDVALAQAMADIATIAILQQRTLDRSSLENSQLQNALNTRIVIEQAKGILAERWNAGVDSAFSSLRAYARAHQLRITDLAYAVIDGRLDTTLIPAPSAVDTSPAARRRRLPR</sequence>
<evidence type="ECO:0000256" key="4">
    <source>
        <dbReference type="ARBA" id="ARBA00023163"/>
    </source>
</evidence>
<dbReference type="InterPro" id="IPR036388">
    <property type="entry name" value="WH-like_DNA-bd_sf"/>
</dbReference>
<dbReference type="Pfam" id="PF03861">
    <property type="entry name" value="ANTAR"/>
    <property type="match status" value="1"/>
</dbReference>
<dbReference type="EMBL" id="JAZEWV010000037">
    <property type="protein sequence ID" value="MEE4545964.1"/>
    <property type="molecule type" value="Genomic_DNA"/>
</dbReference>
<evidence type="ECO:0000256" key="2">
    <source>
        <dbReference type="ARBA" id="ARBA00022777"/>
    </source>
</evidence>
<keyword evidence="7" id="KW-1185">Reference proteome</keyword>
<dbReference type="InterPro" id="IPR003018">
    <property type="entry name" value="GAF"/>
</dbReference>
<evidence type="ECO:0000256" key="3">
    <source>
        <dbReference type="ARBA" id="ARBA00023015"/>
    </source>
</evidence>
<feature type="domain" description="ANTAR" evidence="5">
    <location>
        <begin position="169"/>
        <end position="230"/>
    </location>
</feature>
<evidence type="ECO:0000256" key="1">
    <source>
        <dbReference type="ARBA" id="ARBA00022679"/>
    </source>
</evidence>
<dbReference type="Pfam" id="PF13185">
    <property type="entry name" value="GAF_2"/>
    <property type="match status" value="1"/>
</dbReference>
<dbReference type="SUPFAM" id="SSF55781">
    <property type="entry name" value="GAF domain-like"/>
    <property type="match status" value="1"/>
</dbReference>
<protein>
    <submittedName>
        <fullName evidence="6">GAF and ANTAR domain-containing protein</fullName>
    </submittedName>
</protein>
<dbReference type="RefSeq" id="WP_330799666.1">
    <property type="nucleotide sequence ID" value="NZ_JAZEWV010000037.1"/>
</dbReference>
<evidence type="ECO:0000313" key="7">
    <source>
        <dbReference type="Proteomes" id="UP001344658"/>
    </source>
</evidence>